<sequence length="55" mass="6607">MANEKCLYDRWIGNEKLNLNKFTITLFQLFQFADGGNRQIILDNWPEFFISSEYI</sequence>
<dbReference type="RefSeq" id="WP_008504196.1">
    <property type="nucleotide sequence ID" value="NZ_RBKU01000001.1"/>
</dbReference>
<evidence type="ECO:0000313" key="1">
    <source>
        <dbReference type="EMBL" id="RKR82825.1"/>
    </source>
</evidence>
<evidence type="ECO:0000313" key="2">
    <source>
        <dbReference type="Proteomes" id="UP000268007"/>
    </source>
</evidence>
<gene>
    <name evidence="1" type="ORF">BDD43_3015</name>
</gene>
<dbReference type="Proteomes" id="UP000268007">
    <property type="component" value="Unassembled WGS sequence"/>
</dbReference>
<proteinExistence type="predicted"/>
<reference evidence="1 2" key="1">
    <citation type="submission" date="2018-10" db="EMBL/GenBank/DDBJ databases">
        <title>Genomic Encyclopedia of Archaeal and Bacterial Type Strains, Phase II (KMG-II): from individual species to whole genera.</title>
        <authorList>
            <person name="Goeker M."/>
        </authorList>
    </citation>
    <scope>NUCLEOTIDE SEQUENCE [LARGE SCALE GENOMIC DNA]</scope>
    <source>
        <strain evidence="1 2">DSM 18602</strain>
    </source>
</reference>
<organism evidence="1 2">
    <name type="scientific">Mucilaginibacter gracilis</name>
    <dbReference type="NCBI Taxonomy" id="423350"/>
    <lineage>
        <taxon>Bacteria</taxon>
        <taxon>Pseudomonadati</taxon>
        <taxon>Bacteroidota</taxon>
        <taxon>Sphingobacteriia</taxon>
        <taxon>Sphingobacteriales</taxon>
        <taxon>Sphingobacteriaceae</taxon>
        <taxon>Mucilaginibacter</taxon>
    </lineage>
</organism>
<name>A0A495J1I6_9SPHI</name>
<protein>
    <submittedName>
        <fullName evidence="1">Uncharacterized protein</fullName>
    </submittedName>
</protein>
<comment type="caution">
    <text evidence="1">The sequence shown here is derived from an EMBL/GenBank/DDBJ whole genome shotgun (WGS) entry which is preliminary data.</text>
</comment>
<keyword evidence="2" id="KW-1185">Reference proteome</keyword>
<dbReference type="EMBL" id="RBKU01000001">
    <property type="protein sequence ID" value="RKR82825.1"/>
    <property type="molecule type" value="Genomic_DNA"/>
</dbReference>
<dbReference type="AlphaFoldDB" id="A0A495J1I6"/>
<accession>A0A495J1I6</accession>